<dbReference type="FunFam" id="1.20.5.170:FF:000002">
    <property type="entry name" value="Type I keratin KA11"/>
    <property type="match status" value="1"/>
</dbReference>
<dbReference type="Pfam" id="PF04732">
    <property type="entry name" value="Filament_head"/>
    <property type="match status" value="1"/>
</dbReference>
<organism evidence="5 6">
    <name type="scientific">Astyanax mexicanus</name>
    <name type="common">Blind cave fish</name>
    <name type="synonym">Astyanax fasciatus mexicanus</name>
    <dbReference type="NCBI Taxonomy" id="7994"/>
    <lineage>
        <taxon>Eukaryota</taxon>
        <taxon>Metazoa</taxon>
        <taxon>Chordata</taxon>
        <taxon>Craniata</taxon>
        <taxon>Vertebrata</taxon>
        <taxon>Euteleostomi</taxon>
        <taxon>Actinopterygii</taxon>
        <taxon>Neopterygii</taxon>
        <taxon>Teleostei</taxon>
        <taxon>Ostariophysi</taxon>
        <taxon>Characiformes</taxon>
        <taxon>Characoidei</taxon>
        <taxon>Acestrorhamphidae</taxon>
        <taxon>Acestrorhamphinae</taxon>
        <taxon>Astyanax</taxon>
    </lineage>
</organism>
<dbReference type="SUPFAM" id="SSF64593">
    <property type="entry name" value="Intermediate filament protein, coiled coil region"/>
    <property type="match status" value="2"/>
</dbReference>
<dbReference type="InterPro" id="IPR006821">
    <property type="entry name" value="Intermed_filament_DNA-bd"/>
</dbReference>
<dbReference type="PANTHER" id="PTHR45652:SF11">
    <property type="entry name" value="NOTOCHORD GRANULAR SURFACE"/>
    <property type="match status" value="1"/>
</dbReference>
<dbReference type="AlphaFoldDB" id="A0A8T2M9S9"/>
<feature type="domain" description="IF rod" evidence="4">
    <location>
        <begin position="164"/>
        <end position="474"/>
    </location>
</feature>
<reference evidence="5 6" key="1">
    <citation type="submission" date="2021-07" db="EMBL/GenBank/DDBJ databases">
        <authorList>
            <person name="Imarazene B."/>
            <person name="Zahm M."/>
            <person name="Klopp C."/>
            <person name="Cabau C."/>
            <person name="Beille S."/>
            <person name="Jouanno E."/>
            <person name="Castinel A."/>
            <person name="Lluch J."/>
            <person name="Gil L."/>
            <person name="Kuchtly C."/>
            <person name="Lopez Roques C."/>
            <person name="Donnadieu C."/>
            <person name="Parrinello H."/>
            <person name="Journot L."/>
            <person name="Du K."/>
            <person name="Schartl M."/>
            <person name="Retaux S."/>
            <person name="Guiguen Y."/>
        </authorList>
    </citation>
    <scope>NUCLEOTIDE SEQUENCE [LARGE SCALE GENOMIC DNA]</scope>
    <source>
        <strain evidence="5">Pach_M1</strain>
        <tissue evidence="5">Testis</tissue>
    </source>
</reference>
<dbReference type="EMBL" id="JAICCE010000004">
    <property type="protein sequence ID" value="KAG9278366.1"/>
    <property type="molecule type" value="Genomic_DNA"/>
</dbReference>
<dbReference type="GO" id="GO:0005737">
    <property type="term" value="C:cytoplasm"/>
    <property type="evidence" value="ECO:0007669"/>
    <property type="project" value="TreeGrafter"/>
</dbReference>
<dbReference type="PROSITE" id="PS51842">
    <property type="entry name" value="IF_ROD_2"/>
    <property type="match status" value="1"/>
</dbReference>
<keyword evidence="2 3" id="KW-0175">Coiled coil</keyword>
<dbReference type="GO" id="GO:0045109">
    <property type="term" value="P:intermediate filament organization"/>
    <property type="evidence" value="ECO:0007669"/>
    <property type="project" value="TreeGrafter"/>
</dbReference>
<dbReference type="Pfam" id="PF00038">
    <property type="entry name" value="Filament"/>
    <property type="match status" value="1"/>
</dbReference>
<evidence type="ECO:0000313" key="6">
    <source>
        <dbReference type="Proteomes" id="UP000752171"/>
    </source>
</evidence>
<name>A0A8T2M9S9_ASTMX</name>
<dbReference type="OrthoDB" id="2441647at2759"/>
<dbReference type="PANTHER" id="PTHR45652">
    <property type="entry name" value="GLIAL FIBRILLARY ACIDIC PROTEIN"/>
    <property type="match status" value="1"/>
</dbReference>
<dbReference type="Gene3D" id="1.20.5.1160">
    <property type="entry name" value="Vasodilator-stimulated phosphoprotein"/>
    <property type="match status" value="1"/>
</dbReference>
<comment type="caution">
    <text evidence="5">The sequence shown here is derived from an EMBL/GenBank/DDBJ whole genome shotgun (WGS) entry which is preliminary data.</text>
</comment>
<dbReference type="GO" id="GO:0005200">
    <property type="term" value="F:structural constituent of cytoskeleton"/>
    <property type="evidence" value="ECO:0007669"/>
    <property type="project" value="TreeGrafter"/>
</dbReference>
<keyword evidence="1" id="KW-0403">Intermediate filament</keyword>
<proteinExistence type="predicted"/>
<feature type="coiled-coil region" evidence="3">
    <location>
        <begin position="372"/>
        <end position="445"/>
    </location>
</feature>
<sequence length="859" mass="86901">MAFCATQATNSRVGGSFSGSGYIRPCPAWVNDQRTISGSQIRSEDVEAKPRPVFTMSRSPERISSYRRHFEDTTTSSYQVRVSSPSPVRRDAGRCRSASYSRTAAASSSSMAVGRRTLSSTRGRPLMTGSVGVGTVCVSAGGAAIDLEAVAAENQEFLSTRTGERKEMVALNDRLAAYIEKVRSLEQQNKLLETEIEALQNRFLKPTGLRMLYEEQLRELRRVADQMRMQRDVAIGAKDAMAGQLEMIKVKYEEAVELRKKAEMDIEAFRPDVDAATSARIALEKQLEHLEIEIEFLQRVHKEEIEELLKQMYSAYASVQDAYSLPDLAGAIQQVQLQYEDISAKNLQDMDSWYRNKFDDLNNKSTRHVDTVRGVREEIAGAKKDIQGKERNLDGMKSKNEGLEAQLRETQERHKKELEALQARIEALQLELKTIKEKIALHLREYQDLLNVKMGLELEITTYRKLIEGEDSRITSMVQGMSTMSLMASSSFGAISGGMGAIGGGLGAVNGLGRIGGGLGVVGGGLGGMDASTAGGIGAMGARGGIAGGVGAMGAMGADVAGGVGGQAARGGVAGGVGTLGAMGADVVGGVGGQAARGGVAGGVGTLGAMGADVVGGQAARDDIAGGIGTLGAMGADAAAGVGAPGAKGGIAGGVGAPGAIGIDAAGGIGAPGAKGGIAGGVGAPGAIGADAAGGYGAPGAKGGTAGGVGAPGAIGIDAAGGVGAPGAKGGIAGGVGAPGAIGIDAAGGVGAPGVKGGVVAGVGALGGMGADAAGGLGALGVKGGIAGGVGAGITGLGGGFGAGFGEGTIIDYSKEQAVEVTERKTVLIRTVKADDETVQRDMQERIYSISGAAQEEEE</sequence>
<evidence type="ECO:0000259" key="4">
    <source>
        <dbReference type="PROSITE" id="PS51842"/>
    </source>
</evidence>
<feature type="coiled-coil region" evidence="3">
    <location>
        <begin position="168"/>
        <end position="230"/>
    </location>
</feature>
<dbReference type="InterPro" id="IPR039008">
    <property type="entry name" value="IF_rod_dom"/>
</dbReference>
<gene>
    <name evidence="5" type="primary">DES</name>
    <name evidence="5" type="ORF">AMEX_G6236</name>
</gene>
<protein>
    <submittedName>
        <fullName evidence="5">Desmin-like isoform X1</fullName>
    </submittedName>
</protein>
<dbReference type="Gene3D" id="1.20.5.500">
    <property type="entry name" value="Single helix bin"/>
    <property type="match status" value="1"/>
</dbReference>
<dbReference type="FunFam" id="1.20.5.1160:FF:000001">
    <property type="entry name" value="Keratin type II"/>
    <property type="match status" value="1"/>
</dbReference>
<dbReference type="GO" id="GO:0005882">
    <property type="term" value="C:intermediate filament"/>
    <property type="evidence" value="ECO:0007669"/>
    <property type="project" value="UniProtKB-KW"/>
</dbReference>
<dbReference type="InterPro" id="IPR050405">
    <property type="entry name" value="Intermediate_filament"/>
</dbReference>
<dbReference type="SMART" id="SM01391">
    <property type="entry name" value="Filament"/>
    <property type="match status" value="1"/>
</dbReference>
<feature type="coiled-coil region" evidence="3">
    <location>
        <begin position="273"/>
        <end position="307"/>
    </location>
</feature>
<evidence type="ECO:0000256" key="3">
    <source>
        <dbReference type="SAM" id="Coils"/>
    </source>
</evidence>
<evidence type="ECO:0000256" key="1">
    <source>
        <dbReference type="ARBA" id="ARBA00022754"/>
    </source>
</evidence>
<dbReference type="Proteomes" id="UP000752171">
    <property type="component" value="Unassembled WGS sequence"/>
</dbReference>
<evidence type="ECO:0000313" key="5">
    <source>
        <dbReference type="EMBL" id="KAG9278366.1"/>
    </source>
</evidence>
<evidence type="ECO:0000256" key="2">
    <source>
        <dbReference type="ARBA" id="ARBA00023054"/>
    </source>
</evidence>
<accession>A0A8T2M9S9</accession>
<dbReference type="Gene3D" id="1.20.5.170">
    <property type="match status" value="1"/>
</dbReference>